<dbReference type="InterPro" id="IPR043128">
    <property type="entry name" value="Rev_trsase/Diguanyl_cyclase"/>
</dbReference>
<keyword evidence="8" id="KW-0378">Hydrolase</keyword>
<evidence type="ECO:0000259" key="20">
    <source>
        <dbReference type="PROSITE" id="PS50878"/>
    </source>
</evidence>
<sequence>MQIASSSSFYSPVRSSIQVGAIPVVVPVINDPDSAPSGISRSDPRPEMVDTRSTDMRRLEESVKATMAEISAKLVDTEKRREESEAARELAMKEFREELLALQLQQNELMSRFTQPPEGTHSTQFTGGIPHRQQYFATRQSKVGFPIFNGEDLTGWILRCDHFFEVDLTPDESKVRLAVINFEGRALQWFQNWAKYHDRPMNSPWLLFLRALEARFGDQLLGDPMTELLSLKQTGSFADYHDKFELLLGRVSLSESYAISHFINGLKPHVQRAVRMFMPQTLVHAYALARLQDLSTNAKEVMPYNSKRFTTTDARSTSHSTPLLPTPTIPAVKTRRLLTEEEMAEKRAKGLCYGCDEKFERGHRCVRKQLYLLEIDDGVRDLPIDTEIQEDELNEDENPLISIHAINGSPSRGFRTMRVTGRVGKKAIHILIDSGSTHNFLDLHLAKKLGLQLTSVTPVMVDVADGNRLECQSMCKGMQWFLRGTPFITDVLLLPLGSCDMVLGIQWLETLGVIQWDFKNLTMDFTLNGRRHLVRGGHNELQVHKVSEKEMNKLLIHNEGIQLCCIRVTEERTPTLLSVEQNAETEASLPTDVQLLLEEHKAIFAEPSSLPPLRSHNHKITLALDSSPVNSRPYRHSAIQKNIIEKQVSDLLKQGFIQPSSSPFSSSVVLVKKKDGTWRMCVDYRQLNKITIKDKYPIPIIDELLEELKGATVFSKIDLRAGYHQIRMEAKDIPKTAFRTHDGHYEFAVMPFGLTNAPATFQSLMNDIFRPFLRKFVLVFFDDILIYSRDMEAHLNHLRMVEYLGHIISKEGVSTDPKKIQAMKDWPTPTDVSKLRGFLGLTGYYRKFIKGYGIICRPLTDLLKKDAFNWDAAADAAFAKLKEAMLSPPVLALPDFALPFVIETDASSYGIGAVLMQNNHSIAFISKTLSPRNRALSVYDKELLAIVFAVTHWSHYLSTKPFEVRTDHKTLSHLLKQKLSTPAQLSWLSKLMAFDFEITYKKGAENVVADALSRVHSSEIFCMALTTISTDIYPMIQATWEADPQLKTLINDLQQNPDANSKFSWIGNQLRRKVRLVVGNDPDLRLKIIQLFHTSSTGGHSGVLATYKRLSSLFYWVNMEKQIRNFIRECDTCQRYKYDNSASPGLLQPLPIPEEAWSQISLDFIEGLPLSHGKSTILVLHGLPSILISDRDRVFMSNFWSDFFKLQGVELHMSTAYHPQSDGQTEVVNRCLETYLRCMCGDQPTDWSKWLSLAEFWYNTSFHSAIQTTHFEALYGYPPPIHIPYFKGDSSVHDVNESLLAREAMLEVLKHHLGRAQKRMKQQHDKRRSDRKFNVGDWVYLKLQPYRQNTLRDRQFHKLSPRYFGPFKIIDKFGEVAYKLALPADSKIHPVFHVSQLKKKMGPLSQLHGTLPAVGNSTFLEPVQILERRLSFREGRGRPRRDYPSRSEDRSYHRRESNPPSRHLWVGNLPHNLTESDVAHLFLHFGELESIAVQPGRSYAFINYISKEDAYDAFKELQGFDIEGNPLRIEYAKAVSSVNLCLIFFSFCIDVFPMLSILLALFYGIYELAFISRPPPRHISPDVFEKLKLVERALLQRQHFTPWWTNSKLCTYYNEPFMGFYFIVQIKQDSAHINTMLEKSLAPPRDADYYSECEQRDNPYPRGRGSPYSSRDSRMRYSSPELSHHRKSKMSDNNAEPSEVLWIGFPAQLKVDEFVLRKAFSPFGDIEKITAFPGRTYAFVCFRDVMAACNAKETLQGKLFGNPRVNICFAKNDIGPSNRERSSNAPPSPHIGKHGRTEYFDDFRSDRDYGHMSRDHSIRSPNEPHLDYGDRNTRHTDSCSGRNNIHERRRFPRQGSELGISTDIYDHPHSHPRNMRAHIREFSPEGYPHQGPIYDDPWDLPEDVSPLHGVKKVKTTTFVTDNELPEYPLSDLEKSKRMPSRNISQSGLLDINDRSRHSGGRPISERLMNTGQPFAERSDNPNPPYDDFQVAPMPMMPPFDRKKLTPDSRESSSKEVWRWEGMIAKGGTTVCRARCLPVGKPPDIVLPEILDCTARTSLDMLAKHYYQAATASAVFFAPANDPGISYYNEFTSYLVEKQRAAVVKLDERNTLFLVPPSEFSEKVLKVQGKVCISGVVLRLDPPGSSHGFLPPNENRETPCNSFQNDSVYQNSVSPSGPYLPPPPPFINDMRSVDSQLASSLIGQKRQLSSVSGSGEYKPSGGNMIQQGYQSQIPPNYGLPNDQMSTNFPPPKYDQVRQLLHQSPNLVASQREPQLNQPQQLQIAGQDDANTDPQKRLEATLHLATALIQQIQQGKGT</sequence>
<dbReference type="SUPFAM" id="SSF50630">
    <property type="entry name" value="Acid proteases"/>
    <property type="match status" value="1"/>
</dbReference>
<feature type="region of interest" description="Disordered" evidence="18">
    <location>
        <begin position="1810"/>
        <end position="1856"/>
    </location>
</feature>
<feature type="region of interest" description="Disordered" evidence="18">
    <location>
        <begin position="2271"/>
        <end position="2291"/>
    </location>
</feature>
<dbReference type="Gene3D" id="3.30.420.10">
    <property type="entry name" value="Ribonuclease H-like superfamily/Ribonuclease H"/>
    <property type="match status" value="1"/>
</dbReference>
<name>A0A8X9A0X8_SALSN</name>
<evidence type="ECO:0000313" key="22">
    <source>
        <dbReference type="EMBL" id="KAG6423761.1"/>
    </source>
</evidence>
<dbReference type="Gene3D" id="2.40.70.10">
    <property type="entry name" value="Acid Proteases"/>
    <property type="match status" value="1"/>
</dbReference>
<keyword evidence="3" id="KW-0548">Nucleotidyltransferase</keyword>
<evidence type="ECO:0000259" key="21">
    <source>
        <dbReference type="PROSITE" id="PS50994"/>
    </source>
</evidence>
<evidence type="ECO:0000256" key="16">
    <source>
        <dbReference type="PROSITE-ProRule" id="PRU00176"/>
    </source>
</evidence>
<dbReference type="EMBL" id="PNBA02000005">
    <property type="protein sequence ID" value="KAG6423761.1"/>
    <property type="molecule type" value="Genomic_DNA"/>
</dbReference>
<feature type="domain" description="RRM" evidence="19">
    <location>
        <begin position="1462"/>
        <end position="1534"/>
    </location>
</feature>
<keyword evidence="9" id="KW-0460">Magnesium</keyword>
<dbReference type="InterPro" id="IPR001584">
    <property type="entry name" value="Integrase_cat-core"/>
</dbReference>
<evidence type="ECO:0000256" key="17">
    <source>
        <dbReference type="SAM" id="Coils"/>
    </source>
</evidence>
<evidence type="ECO:0000256" key="18">
    <source>
        <dbReference type="SAM" id="MobiDB-lite"/>
    </source>
</evidence>
<reference evidence="22" key="1">
    <citation type="submission" date="2018-01" db="EMBL/GenBank/DDBJ databases">
        <authorList>
            <person name="Mao J.F."/>
        </authorList>
    </citation>
    <scope>NUCLEOTIDE SEQUENCE</scope>
    <source>
        <strain evidence="22">Huo1</strain>
        <tissue evidence="22">Leaf</tissue>
    </source>
</reference>
<protein>
    <recommendedName>
        <fullName evidence="24">Reverse transcriptase</fullName>
    </recommendedName>
</protein>
<feature type="region of interest" description="Disordered" evidence="18">
    <location>
        <begin position="1935"/>
        <end position="1967"/>
    </location>
</feature>
<keyword evidence="2" id="KW-0808">Transferase</keyword>
<dbReference type="PROSITE" id="PS50102">
    <property type="entry name" value="RRM"/>
    <property type="match status" value="2"/>
</dbReference>
<dbReference type="GO" id="GO:0046872">
    <property type="term" value="F:metal ion binding"/>
    <property type="evidence" value="ECO:0007669"/>
    <property type="project" value="UniProtKB-KW"/>
</dbReference>
<dbReference type="CDD" id="cd01647">
    <property type="entry name" value="RT_LTR"/>
    <property type="match status" value="1"/>
</dbReference>
<keyword evidence="12" id="KW-0239">DNA-directed DNA polymerase</keyword>
<evidence type="ECO:0000256" key="6">
    <source>
        <dbReference type="ARBA" id="ARBA00022750"/>
    </source>
</evidence>
<evidence type="ECO:0000256" key="9">
    <source>
        <dbReference type="ARBA" id="ARBA00022842"/>
    </source>
</evidence>
<evidence type="ECO:0000256" key="5">
    <source>
        <dbReference type="ARBA" id="ARBA00022723"/>
    </source>
</evidence>
<evidence type="ECO:0000256" key="1">
    <source>
        <dbReference type="ARBA" id="ARBA00022670"/>
    </source>
</evidence>
<dbReference type="InterPro" id="IPR012337">
    <property type="entry name" value="RNaseH-like_sf"/>
</dbReference>
<dbReference type="Pfam" id="PF08284">
    <property type="entry name" value="RVP_2"/>
    <property type="match status" value="1"/>
</dbReference>
<dbReference type="SUPFAM" id="SSF53098">
    <property type="entry name" value="Ribonuclease H-like"/>
    <property type="match status" value="1"/>
</dbReference>
<dbReference type="InterPro" id="IPR000477">
    <property type="entry name" value="RT_dom"/>
</dbReference>
<dbReference type="Pfam" id="PF24626">
    <property type="entry name" value="SH3_Tf2-1"/>
    <property type="match status" value="1"/>
</dbReference>
<accession>A0A8X9A0X8</accession>
<keyword evidence="23" id="KW-1185">Reference proteome</keyword>
<evidence type="ECO:0000256" key="8">
    <source>
        <dbReference type="ARBA" id="ARBA00022801"/>
    </source>
</evidence>
<dbReference type="Pfam" id="PF00078">
    <property type="entry name" value="RVT_1"/>
    <property type="match status" value="1"/>
</dbReference>
<feature type="region of interest" description="Disordered" evidence="18">
    <location>
        <begin position="1774"/>
        <end position="1797"/>
    </location>
</feature>
<dbReference type="CDD" id="cd00303">
    <property type="entry name" value="retropepsin_like"/>
    <property type="match status" value="1"/>
</dbReference>
<dbReference type="Pfam" id="PF17919">
    <property type="entry name" value="RT_RNaseH_2"/>
    <property type="match status" value="1"/>
</dbReference>
<dbReference type="CDD" id="cd21546">
    <property type="entry name" value="SPOC_FPA-like"/>
    <property type="match status" value="1"/>
</dbReference>
<feature type="compositionally biased region" description="Polar residues" evidence="18">
    <location>
        <begin position="2157"/>
        <end position="2170"/>
    </location>
</feature>
<dbReference type="PROSITE" id="PS50878">
    <property type="entry name" value="RT_POL"/>
    <property type="match status" value="1"/>
</dbReference>
<feature type="region of interest" description="Disordered" evidence="18">
    <location>
        <begin position="2143"/>
        <end position="2252"/>
    </location>
</feature>
<dbReference type="FunFam" id="3.30.70.330:FF:000522">
    <property type="entry name" value="RNA recognition motif (RRM)-containing protein"/>
    <property type="match status" value="1"/>
</dbReference>
<evidence type="ECO:0000256" key="14">
    <source>
        <dbReference type="ARBA" id="ARBA00023172"/>
    </source>
</evidence>
<evidence type="ECO:0000313" key="23">
    <source>
        <dbReference type="Proteomes" id="UP000298416"/>
    </source>
</evidence>
<dbReference type="CDD" id="cd09274">
    <property type="entry name" value="RNase_HI_RT_Ty3"/>
    <property type="match status" value="1"/>
</dbReference>
<dbReference type="PANTHER" id="PTHR37984">
    <property type="entry name" value="PROTEIN CBG26694"/>
    <property type="match status" value="1"/>
</dbReference>
<evidence type="ECO:0000256" key="15">
    <source>
        <dbReference type="ARBA" id="ARBA00023268"/>
    </source>
</evidence>
<dbReference type="FunFam" id="3.10.10.10:FF:000007">
    <property type="entry name" value="Retrovirus-related Pol polyprotein from transposon 17.6-like Protein"/>
    <property type="match status" value="1"/>
</dbReference>
<dbReference type="InterPro" id="IPR050951">
    <property type="entry name" value="Retrovirus_Pol_polyprotein"/>
</dbReference>
<keyword evidence="17" id="KW-0175">Coiled coil</keyword>
<dbReference type="GO" id="GO:0003887">
    <property type="term" value="F:DNA-directed DNA polymerase activity"/>
    <property type="evidence" value="ECO:0007669"/>
    <property type="project" value="UniProtKB-KW"/>
</dbReference>
<dbReference type="InterPro" id="IPR056924">
    <property type="entry name" value="SH3_Tf2-1"/>
</dbReference>
<dbReference type="GO" id="GO:0015074">
    <property type="term" value="P:DNA integration"/>
    <property type="evidence" value="ECO:0007669"/>
    <property type="project" value="UniProtKB-KW"/>
</dbReference>
<dbReference type="SUPFAM" id="SSF54928">
    <property type="entry name" value="RNA-binding domain, RBD"/>
    <property type="match status" value="2"/>
</dbReference>
<evidence type="ECO:0008006" key="24">
    <source>
        <dbReference type="Google" id="ProtNLM"/>
    </source>
</evidence>
<evidence type="ECO:0000256" key="7">
    <source>
        <dbReference type="ARBA" id="ARBA00022759"/>
    </source>
</evidence>
<keyword evidence="16" id="KW-0694">RNA-binding</keyword>
<dbReference type="InterPro" id="IPR012921">
    <property type="entry name" value="SPOC_C"/>
</dbReference>
<dbReference type="GO" id="GO:0006310">
    <property type="term" value="P:DNA recombination"/>
    <property type="evidence" value="ECO:0007669"/>
    <property type="project" value="UniProtKB-KW"/>
</dbReference>
<keyword evidence="10" id="KW-0229">DNA integration</keyword>
<feature type="compositionally biased region" description="Basic and acidic residues" evidence="18">
    <location>
        <begin position="42"/>
        <end position="52"/>
    </location>
</feature>
<evidence type="ECO:0000256" key="10">
    <source>
        <dbReference type="ARBA" id="ARBA00022908"/>
    </source>
</evidence>
<feature type="region of interest" description="Disordered" evidence="18">
    <location>
        <begin position="33"/>
        <end position="52"/>
    </location>
</feature>
<feature type="compositionally biased region" description="Basic and acidic residues" evidence="18">
    <location>
        <begin position="1810"/>
        <end position="1837"/>
    </location>
</feature>
<dbReference type="InterPro" id="IPR021109">
    <property type="entry name" value="Peptidase_aspartic_dom_sf"/>
</dbReference>
<feature type="compositionally biased region" description="Polar residues" evidence="18">
    <location>
        <begin position="2222"/>
        <end position="2233"/>
    </location>
</feature>
<dbReference type="Proteomes" id="UP000298416">
    <property type="component" value="Unassembled WGS sequence"/>
</dbReference>
<evidence type="ECO:0000256" key="12">
    <source>
        <dbReference type="ARBA" id="ARBA00022932"/>
    </source>
</evidence>
<dbReference type="GO" id="GO:0003723">
    <property type="term" value="F:RNA binding"/>
    <property type="evidence" value="ECO:0007669"/>
    <property type="project" value="UniProtKB-UniRule"/>
</dbReference>
<dbReference type="InterPro" id="IPR041588">
    <property type="entry name" value="Integrase_H2C2"/>
</dbReference>
<evidence type="ECO:0000256" key="11">
    <source>
        <dbReference type="ARBA" id="ARBA00022918"/>
    </source>
</evidence>
<dbReference type="GO" id="GO:0004190">
    <property type="term" value="F:aspartic-type endopeptidase activity"/>
    <property type="evidence" value="ECO:0007669"/>
    <property type="project" value="UniProtKB-KW"/>
</dbReference>
<dbReference type="InterPro" id="IPR041577">
    <property type="entry name" value="RT_RNaseH_2"/>
</dbReference>
<dbReference type="CDD" id="cd00590">
    <property type="entry name" value="RRM_SF"/>
    <property type="match status" value="2"/>
</dbReference>
<feature type="compositionally biased region" description="Low complexity" evidence="18">
    <location>
        <begin position="1666"/>
        <end position="1680"/>
    </location>
</feature>
<dbReference type="InterPro" id="IPR043502">
    <property type="entry name" value="DNA/RNA_pol_sf"/>
</dbReference>
<keyword evidence="11" id="KW-0695">RNA-directed DNA polymerase</keyword>
<dbReference type="InterPro" id="IPR035979">
    <property type="entry name" value="RBD_domain_sf"/>
</dbReference>
<evidence type="ECO:0000256" key="4">
    <source>
        <dbReference type="ARBA" id="ARBA00022722"/>
    </source>
</evidence>
<feature type="compositionally biased region" description="Polar residues" evidence="18">
    <location>
        <begin position="2192"/>
        <end position="2212"/>
    </location>
</feature>
<dbReference type="Gene3D" id="3.10.10.10">
    <property type="entry name" value="HIV Type 1 Reverse Transcriptase, subunit A, domain 1"/>
    <property type="match status" value="1"/>
</dbReference>
<dbReference type="Pfam" id="PF19259">
    <property type="entry name" value="Ty3_capsid"/>
    <property type="match status" value="1"/>
</dbReference>
<keyword evidence="7" id="KW-0255">Endonuclease</keyword>
<dbReference type="PANTHER" id="PTHR37984:SF5">
    <property type="entry name" value="PROTEIN NYNRIN-LIKE"/>
    <property type="match status" value="1"/>
</dbReference>
<dbReference type="Pfam" id="PF17921">
    <property type="entry name" value="Integrase_H2C2"/>
    <property type="match status" value="1"/>
</dbReference>
<feature type="coiled-coil region" evidence="17">
    <location>
        <begin position="67"/>
        <end position="112"/>
    </location>
</feature>
<dbReference type="Pfam" id="PF00076">
    <property type="entry name" value="RRM_1"/>
    <property type="match status" value="2"/>
</dbReference>
<feature type="compositionally biased region" description="Basic and acidic residues" evidence="18">
    <location>
        <begin position="1436"/>
        <end position="1457"/>
    </location>
</feature>
<keyword evidence="1" id="KW-0645">Protease</keyword>
<evidence type="ECO:0000259" key="19">
    <source>
        <dbReference type="PROSITE" id="PS50102"/>
    </source>
</evidence>
<dbReference type="GO" id="GO:0003964">
    <property type="term" value="F:RNA-directed DNA polymerase activity"/>
    <property type="evidence" value="ECO:0007669"/>
    <property type="project" value="UniProtKB-KW"/>
</dbReference>
<evidence type="ECO:0000256" key="2">
    <source>
        <dbReference type="ARBA" id="ARBA00022679"/>
    </source>
</evidence>
<dbReference type="FunFam" id="3.30.70.270:FF:000020">
    <property type="entry name" value="Transposon Tf2-6 polyprotein-like Protein"/>
    <property type="match status" value="1"/>
</dbReference>
<dbReference type="Gene3D" id="1.10.340.70">
    <property type="match status" value="1"/>
</dbReference>
<reference evidence="22" key="2">
    <citation type="submission" date="2020-08" db="EMBL/GenBank/DDBJ databases">
        <title>Plant Genome Project.</title>
        <authorList>
            <person name="Zhang R.-G."/>
        </authorList>
    </citation>
    <scope>NUCLEOTIDE SEQUENCE</scope>
    <source>
        <strain evidence="22">Huo1</strain>
        <tissue evidence="22">Leaf</tissue>
    </source>
</reference>
<dbReference type="GO" id="GO:0004519">
    <property type="term" value="F:endonuclease activity"/>
    <property type="evidence" value="ECO:0007669"/>
    <property type="project" value="UniProtKB-KW"/>
</dbReference>
<keyword evidence="4" id="KW-0540">Nuclease</keyword>
<feature type="region of interest" description="Disordered" evidence="18">
    <location>
        <begin position="1436"/>
        <end position="1459"/>
    </location>
</feature>
<gene>
    <name evidence="22" type="ORF">SASPL_114164</name>
</gene>
<keyword evidence="14" id="KW-0233">DNA recombination</keyword>
<dbReference type="InterPro" id="IPR045358">
    <property type="entry name" value="Ty3_capsid"/>
</dbReference>
<dbReference type="Gene3D" id="3.30.70.270">
    <property type="match status" value="2"/>
</dbReference>
<dbReference type="GO" id="GO:0006508">
    <property type="term" value="P:proteolysis"/>
    <property type="evidence" value="ECO:0007669"/>
    <property type="project" value="UniProtKB-KW"/>
</dbReference>
<keyword evidence="13" id="KW-0238">DNA-binding</keyword>
<dbReference type="InterPro" id="IPR000504">
    <property type="entry name" value="RRM_dom"/>
</dbReference>
<keyword evidence="15" id="KW-0511">Multifunctional enzyme</keyword>
<dbReference type="Pfam" id="PF07744">
    <property type="entry name" value="SPOC"/>
    <property type="match status" value="1"/>
</dbReference>
<dbReference type="PROSITE" id="PS50994">
    <property type="entry name" value="INTEGRASE"/>
    <property type="match status" value="1"/>
</dbReference>
<dbReference type="Gene3D" id="3.30.70.330">
    <property type="match status" value="2"/>
</dbReference>
<evidence type="ECO:0000256" key="13">
    <source>
        <dbReference type="ARBA" id="ARBA00023125"/>
    </source>
</evidence>
<keyword evidence="6" id="KW-0064">Aspartyl protease</keyword>
<dbReference type="SMART" id="SM00360">
    <property type="entry name" value="RRM"/>
    <property type="match status" value="2"/>
</dbReference>
<keyword evidence="5" id="KW-0479">Metal-binding</keyword>
<feature type="domain" description="RRM" evidence="19">
    <location>
        <begin position="1699"/>
        <end position="1772"/>
    </location>
</feature>
<dbReference type="InterPro" id="IPR036397">
    <property type="entry name" value="RNaseH_sf"/>
</dbReference>
<organism evidence="22">
    <name type="scientific">Salvia splendens</name>
    <name type="common">Scarlet sage</name>
    <dbReference type="NCBI Taxonomy" id="180675"/>
    <lineage>
        <taxon>Eukaryota</taxon>
        <taxon>Viridiplantae</taxon>
        <taxon>Streptophyta</taxon>
        <taxon>Embryophyta</taxon>
        <taxon>Tracheophyta</taxon>
        <taxon>Spermatophyta</taxon>
        <taxon>Magnoliopsida</taxon>
        <taxon>eudicotyledons</taxon>
        <taxon>Gunneridae</taxon>
        <taxon>Pentapetalae</taxon>
        <taxon>asterids</taxon>
        <taxon>lamiids</taxon>
        <taxon>Lamiales</taxon>
        <taxon>Lamiaceae</taxon>
        <taxon>Nepetoideae</taxon>
        <taxon>Mentheae</taxon>
        <taxon>Salviinae</taxon>
        <taxon>Salvia</taxon>
        <taxon>Salvia subgen. Calosphace</taxon>
        <taxon>core Calosphace</taxon>
    </lineage>
</organism>
<feature type="compositionally biased region" description="Polar residues" evidence="18">
    <location>
        <begin position="2271"/>
        <end position="2282"/>
    </location>
</feature>
<comment type="caution">
    <text evidence="22">The sequence shown here is derived from an EMBL/GenBank/DDBJ whole genome shotgun (WGS) entry which is preliminary data.</text>
</comment>
<dbReference type="InterPro" id="IPR012677">
    <property type="entry name" value="Nucleotide-bd_a/b_plait_sf"/>
</dbReference>
<dbReference type="SUPFAM" id="SSF56672">
    <property type="entry name" value="DNA/RNA polymerases"/>
    <property type="match status" value="1"/>
</dbReference>
<feature type="domain" description="Integrase catalytic" evidence="21">
    <location>
        <begin position="1177"/>
        <end position="1278"/>
    </location>
</feature>
<evidence type="ECO:0000256" key="3">
    <source>
        <dbReference type="ARBA" id="ARBA00022695"/>
    </source>
</evidence>
<feature type="region of interest" description="Disordered" evidence="18">
    <location>
        <begin position="1651"/>
        <end position="1693"/>
    </location>
</feature>
<proteinExistence type="predicted"/>
<dbReference type="GO" id="GO:0003677">
    <property type="term" value="F:DNA binding"/>
    <property type="evidence" value="ECO:0007669"/>
    <property type="project" value="UniProtKB-KW"/>
</dbReference>
<feature type="domain" description="Reverse transcriptase" evidence="20">
    <location>
        <begin position="652"/>
        <end position="843"/>
    </location>
</feature>